<dbReference type="RefSeq" id="WP_023172781.1">
    <property type="nucleotide sequence ID" value="NC_022600.1"/>
</dbReference>
<dbReference type="EMBL" id="CP003587">
    <property type="protein sequence ID" value="AGY57682.1"/>
    <property type="molecule type" value="Genomic_DNA"/>
</dbReference>
<sequence length="177" mass="19335">MPDEEDYSPSEDTEEDEAASPEEQSPASELEADIPSDAPAADDTASAVAEADFDTDDTAWAADDSTDWRAGDDEYNFAADATADVDFDPADTAEADPLFFDDTAVDPSAFDDSSLNSLKSQDLYMESVSEILTKIWNTCEMWVSTIEPRVTLRDALHDRAGLTRARTNLLIFALSFL</sequence>
<organism evidence="2 3">
    <name type="scientific">Gloeobacter kilaueensis (strain ATCC BAA-2537 / CCAP 1431/1 / ULC 316 / JS1)</name>
    <dbReference type="NCBI Taxonomy" id="1183438"/>
    <lineage>
        <taxon>Bacteria</taxon>
        <taxon>Bacillati</taxon>
        <taxon>Cyanobacteriota</taxon>
        <taxon>Cyanophyceae</taxon>
        <taxon>Gloeobacterales</taxon>
        <taxon>Gloeobacteraceae</taxon>
        <taxon>Gloeobacter</taxon>
    </lineage>
</organism>
<protein>
    <submittedName>
        <fullName evidence="2">Uncharacterized protein</fullName>
    </submittedName>
</protein>
<dbReference type="Proteomes" id="UP000017396">
    <property type="component" value="Chromosome"/>
</dbReference>
<evidence type="ECO:0000313" key="3">
    <source>
        <dbReference type="Proteomes" id="UP000017396"/>
    </source>
</evidence>
<feature type="compositionally biased region" description="Acidic residues" evidence="1">
    <location>
        <begin position="1"/>
        <end position="20"/>
    </location>
</feature>
<dbReference type="HOGENOM" id="CLU_1515842_0_0_3"/>
<feature type="compositionally biased region" description="Low complexity" evidence="1">
    <location>
        <begin position="33"/>
        <end position="50"/>
    </location>
</feature>
<accession>U5QFD1</accession>
<name>U5QFD1_GLOK1</name>
<proteinExistence type="predicted"/>
<keyword evidence="3" id="KW-1185">Reference proteome</keyword>
<evidence type="ECO:0000313" key="2">
    <source>
        <dbReference type="EMBL" id="AGY57682.1"/>
    </source>
</evidence>
<dbReference type="AlphaFoldDB" id="U5QFD1"/>
<dbReference type="KEGG" id="glj:GKIL_1436"/>
<evidence type="ECO:0000256" key="1">
    <source>
        <dbReference type="SAM" id="MobiDB-lite"/>
    </source>
</evidence>
<gene>
    <name evidence="2" type="ORF">GKIL_1436</name>
</gene>
<reference evidence="2 3" key="1">
    <citation type="journal article" date="2013" name="PLoS ONE">
        <title>Cultivation and Complete Genome Sequencing of Gloeobacter kilaueensis sp. nov., from a Lava Cave in Kilauea Caldera, Hawai'i.</title>
        <authorList>
            <person name="Saw J.H."/>
            <person name="Schatz M."/>
            <person name="Brown M.V."/>
            <person name="Kunkel D.D."/>
            <person name="Foster J.S."/>
            <person name="Shick H."/>
            <person name="Christensen S."/>
            <person name="Hou S."/>
            <person name="Wan X."/>
            <person name="Donachie S.P."/>
        </authorList>
    </citation>
    <scope>NUCLEOTIDE SEQUENCE [LARGE SCALE GENOMIC DNA]</scope>
    <source>
        <strain evidence="3">JS</strain>
    </source>
</reference>
<feature type="region of interest" description="Disordered" evidence="1">
    <location>
        <begin position="1"/>
        <end position="71"/>
    </location>
</feature>